<evidence type="ECO:0000313" key="4">
    <source>
        <dbReference type="Proteomes" id="UP000289841"/>
    </source>
</evidence>
<dbReference type="OrthoDB" id="384508at2"/>
<organism evidence="3 4">
    <name type="scientific">Haploplasma axanthum</name>
    <name type="common">Acholeplasma axanthum</name>
    <dbReference type="NCBI Taxonomy" id="29552"/>
    <lineage>
        <taxon>Bacteria</taxon>
        <taxon>Bacillati</taxon>
        <taxon>Mycoplasmatota</taxon>
        <taxon>Mollicutes</taxon>
        <taxon>Acholeplasmatales</taxon>
        <taxon>Acholeplasmataceae</taxon>
        <taxon>Haploplasma</taxon>
    </lineage>
</organism>
<dbReference type="STRING" id="1278311.GCA_000428705_01266"/>
<dbReference type="RefSeq" id="WP_026390734.1">
    <property type="nucleotide sequence ID" value="NZ_LR215048.1"/>
</dbReference>
<proteinExistence type="predicted"/>
<protein>
    <submittedName>
        <fullName evidence="3">Uncharacterized protein</fullName>
    </submittedName>
</protein>
<keyword evidence="4" id="KW-1185">Reference proteome</keyword>
<keyword evidence="2" id="KW-0472">Membrane</keyword>
<dbReference type="EMBL" id="LR215048">
    <property type="protein sequence ID" value="VEU79651.1"/>
    <property type="molecule type" value="Genomic_DNA"/>
</dbReference>
<feature type="transmembrane region" description="Helical" evidence="2">
    <location>
        <begin position="123"/>
        <end position="140"/>
    </location>
</feature>
<dbReference type="AlphaFoldDB" id="A0A449BBB1"/>
<keyword evidence="2" id="KW-1133">Transmembrane helix</keyword>
<feature type="region of interest" description="Disordered" evidence="1">
    <location>
        <begin position="188"/>
        <end position="219"/>
    </location>
</feature>
<name>A0A449BBB1_HAPAX</name>
<accession>A0A449BBB1</accession>
<evidence type="ECO:0000313" key="3">
    <source>
        <dbReference type="EMBL" id="VEU79651.1"/>
    </source>
</evidence>
<gene>
    <name evidence="3" type="ORF">NCTC10138_00084</name>
</gene>
<sequence>MKISYKVYRSLTGEPFETQELSGKKVEFFYMNDTPYLSQYVSRGRFYIWTSDGNNYRLLVEKGFYEKVSYFFTSEVNGIWIDFLDEVGSINSRMSKMFLLISMSISLVVLLVFGIWFKEQLTTGVIVALFGVLILNMVHTSRINKLIRQKNLAAQTKIREVLTEEKFNQLLKDQEEYYKEYFKFEEDENDVDTGDDELMLEEGEESENERDIIDEEKDE</sequence>
<feature type="transmembrane region" description="Helical" evidence="2">
    <location>
        <begin position="97"/>
        <end position="117"/>
    </location>
</feature>
<evidence type="ECO:0000256" key="2">
    <source>
        <dbReference type="SAM" id="Phobius"/>
    </source>
</evidence>
<dbReference type="KEGG" id="aaxa:NCTC10138_00084"/>
<evidence type="ECO:0000256" key="1">
    <source>
        <dbReference type="SAM" id="MobiDB-lite"/>
    </source>
</evidence>
<reference evidence="3 4" key="1">
    <citation type="submission" date="2019-01" db="EMBL/GenBank/DDBJ databases">
        <authorList>
            <consortium name="Pathogen Informatics"/>
        </authorList>
    </citation>
    <scope>NUCLEOTIDE SEQUENCE [LARGE SCALE GENOMIC DNA]</scope>
    <source>
        <strain evidence="3 4">NCTC10138</strain>
    </source>
</reference>
<keyword evidence="2" id="KW-0812">Transmembrane</keyword>
<dbReference type="Proteomes" id="UP000289841">
    <property type="component" value="Chromosome"/>
</dbReference>